<gene>
    <name evidence="1" type="ORF">HXX76_001037</name>
</gene>
<organism evidence="1 2">
    <name type="scientific">Chlamydomonas incerta</name>
    <dbReference type="NCBI Taxonomy" id="51695"/>
    <lineage>
        <taxon>Eukaryota</taxon>
        <taxon>Viridiplantae</taxon>
        <taxon>Chlorophyta</taxon>
        <taxon>core chlorophytes</taxon>
        <taxon>Chlorophyceae</taxon>
        <taxon>CS clade</taxon>
        <taxon>Chlamydomonadales</taxon>
        <taxon>Chlamydomonadaceae</taxon>
        <taxon>Chlamydomonas</taxon>
    </lineage>
</organism>
<comment type="caution">
    <text evidence="1">The sequence shown here is derived from an EMBL/GenBank/DDBJ whole genome shotgun (WGS) entry which is preliminary data.</text>
</comment>
<name>A0A835WBC7_CHLIN</name>
<reference evidence="1" key="1">
    <citation type="journal article" date="2020" name="bioRxiv">
        <title>Comparative genomics of Chlamydomonas.</title>
        <authorList>
            <person name="Craig R.J."/>
            <person name="Hasan A.R."/>
            <person name="Ness R.W."/>
            <person name="Keightley P.D."/>
        </authorList>
    </citation>
    <scope>NUCLEOTIDE SEQUENCE</scope>
    <source>
        <strain evidence="1">SAG 7.73</strain>
    </source>
</reference>
<dbReference type="Proteomes" id="UP000650467">
    <property type="component" value="Unassembled WGS sequence"/>
</dbReference>
<evidence type="ECO:0000313" key="1">
    <source>
        <dbReference type="EMBL" id="KAG2444280.1"/>
    </source>
</evidence>
<evidence type="ECO:0000313" key="2">
    <source>
        <dbReference type="Proteomes" id="UP000650467"/>
    </source>
</evidence>
<protein>
    <submittedName>
        <fullName evidence="1">Uncharacterized protein</fullName>
    </submittedName>
</protein>
<keyword evidence="2" id="KW-1185">Reference proteome</keyword>
<dbReference type="AlphaFoldDB" id="A0A835WBC7"/>
<dbReference type="OrthoDB" id="562770at2759"/>
<accession>A0A835WBC7</accession>
<dbReference type="EMBL" id="JAEHOC010000002">
    <property type="protein sequence ID" value="KAG2444280.1"/>
    <property type="molecule type" value="Genomic_DNA"/>
</dbReference>
<sequence length="429" mass="43994">MQTVALDFSACKGSSISWFCCSTAATGVPGGCSINGCNGGPLPASGYCDTVLTSTVTVTYGSTSVNLQVHDGQISGNTDCATQPHCGGCGGACGGGVCSGLSTAGFPSCGVTCTLTGATTCLVEPSANAFDNSFTWRSVLANLYSCYVKPTNGVYLAFNGVTNLDTFWANAAQGSTVGISCYDSTLTTLTSYLVVSVLPTPDNYCGLSCGYFSVAPVAYTPGACKCTGDTAWGFPTKAQLGTYYGSTVNTEIKLAVTDAGFTDKVYWNPRQQTTSAWGGFFRILPPTTSGATLTLGICAGCGQNSIDKGYTFGNGFTVTFTNFAEGNSTIVIKGLPAGASAVVTNAQIYQQFIAPPTFAPGQFKTFTAFSGTPVPTGTPLTSYPATFTASALDILSYSDKTGTYTIPTTATANGVYLALHLDVGSYCTA</sequence>
<proteinExistence type="predicted"/>